<feature type="region of interest" description="Disordered" evidence="1">
    <location>
        <begin position="684"/>
        <end position="723"/>
    </location>
</feature>
<evidence type="ECO:0000313" key="2">
    <source>
        <dbReference type="EMBL" id="PVH47495.1"/>
    </source>
</evidence>
<evidence type="ECO:0000256" key="1">
    <source>
        <dbReference type="SAM" id="MobiDB-lite"/>
    </source>
</evidence>
<feature type="compositionally biased region" description="Polar residues" evidence="1">
    <location>
        <begin position="692"/>
        <end position="702"/>
    </location>
</feature>
<proteinExistence type="predicted"/>
<feature type="compositionally biased region" description="Polar residues" evidence="1">
    <location>
        <begin position="421"/>
        <end position="430"/>
    </location>
</feature>
<gene>
    <name evidence="2" type="ORF">PAHAL_4G075900</name>
</gene>
<feature type="region of interest" description="Disordered" evidence="1">
    <location>
        <begin position="412"/>
        <end position="438"/>
    </location>
</feature>
<dbReference type="AlphaFoldDB" id="A0A2T8JC65"/>
<organism evidence="2">
    <name type="scientific">Panicum hallii</name>
    <dbReference type="NCBI Taxonomy" id="206008"/>
    <lineage>
        <taxon>Eukaryota</taxon>
        <taxon>Viridiplantae</taxon>
        <taxon>Streptophyta</taxon>
        <taxon>Embryophyta</taxon>
        <taxon>Tracheophyta</taxon>
        <taxon>Spermatophyta</taxon>
        <taxon>Magnoliopsida</taxon>
        <taxon>Liliopsida</taxon>
        <taxon>Poales</taxon>
        <taxon>Poaceae</taxon>
        <taxon>PACMAD clade</taxon>
        <taxon>Panicoideae</taxon>
        <taxon>Panicodae</taxon>
        <taxon>Paniceae</taxon>
        <taxon>Panicinae</taxon>
        <taxon>Panicum</taxon>
        <taxon>Panicum sect. Panicum</taxon>
    </lineage>
</organism>
<dbReference type="Gramene" id="PVH47495">
    <property type="protein sequence ID" value="PVH47495"/>
    <property type="gene ID" value="PAHAL_4G075900"/>
</dbReference>
<accession>A0A2T8JC65</accession>
<dbReference type="EMBL" id="CM008049">
    <property type="protein sequence ID" value="PVH47495.1"/>
    <property type="molecule type" value="Genomic_DNA"/>
</dbReference>
<protein>
    <submittedName>
        <fullName evidence="2">Uncharacterized protein</fullName>
    </submittedName>
</protein>
<reference evidence="2" key="1">
    <citation type="submission" date="2018-04" db="EMBL/GenBank/DDBJ databases">
        <title>WGS assembly of Panicum hallii.</title>
        <authorList>
            <person name="Lovell J."/>
            <person name="Jenkins J."/>
            <person name="Lowry D."/>
            <person name="Mamidi S."/>
            <person name="Sreedasyam A."/>
            <person name="Weng X."/>
            <person name="Barry K."/>
            <person name="Bonette J."/>
            <person name="Campitelli B."/>
            <person name="Daum C."/>
            <person name="Gordon S."/>
            <person name="Gould B."/>
            <person name="Lipzen A."/>
            <person name="Macqueen A."/>
            <person name="Palacio-Mejia J."/>
            <person name="Plott C."/>
            <person name="Shakirov E."/>
            <person name="Shu S."/>
            <person name="Yoshinaga Y."/>
            <person name="Zane M."/>
            <person name="Rokhsar D."/>
            <person name="Grimwood J."/>
            <person name="Schmutz J."/>
            <person name="Juenger T."/>
        </authorList>
    </citation>
    <scope>NUCLEOTIDE SEQUENCE [LARGE SCALE GENOMIC DNA]</scope>
    <source>
        <strain evidence="2">FIL2</strain>
    </source>
</reference>
<sequence>MYSSPEMSVYNIRIKQRLLDCTYCGQPLRPDTLGGKAWKCAGVHIFCRACVSRHEQACISYCSSLDQIISKMKFKCNCCNSEYIPYHEIKGHMCDINILVHHEFFAVRDYGECIIDTRALVCSECRLPLRPPIFRHLLKYMHVCSICYHRGDIANYRHCHELDYLVEGILVECEACKEYLPFSTLASHQLDDCSFRQTLPKIAPGMPPMFNLWISQGLLDCTYCHRALLPDSYGGRAFTCAGSHIFCRDCDTRHQKACISRCGLMDDIIIQMKFKSNCCDSGRKYTPYCEFAGHLCTTRAVEQQLKSVRAWKECILDTSALVCSECRLPLRPPIFRHLLGNMPVCSACYHRGDIANYCHCHELDYLVDGILVECEACKEYLPFPTLASHQLENCSFKQTLLKIGPGSRARKNVCDEEKTESPSVGSNSIHGKNERMPPLEVGKMDKHIVHSDESGNDDDSCDDNHGTCEHVFSCEDYSIDKMDEGKEVENPETVKRVTENAFKTPCEKAEIAMPNGQKTVLNVLGNLEVSALFCIVSLFPSLQSRGQLTDMRISDFILISDEEKIERLSTCCSCIHGKNKQKAPYGVGKMDKYIVHGDEVGNDDSSDDNHAESGMRVAENAFKTSACNMKVKIATPYGQKTAPTAAQAGTSRCRHLPITAPSKPPLPRCPGTRLFQAAHNRNRGDKMAALATDSSTYKAGQQRTKREDPNIQQEKKRRSCEQS</sequence>
<dbReference type="Proteomes" id="UP000243499">
    <property type="component" value="Chromosome 4"/>
</dbReference>
<name>A0A2T8JC65_9POAL</name>